<protein>
    <submittedName>
        <fullName evidence="1">Uncharacterized protein</fullName>
    </submittedName>
</protein>
<comment type="caution">
    <text evidence="1">The sequence shown here is derived from an EMBL/GenBank/DDBJ whole genome shotgun (WGS) entry which is preliminary data.</text>
</comment>
<reference evidence="1 2" key="1">
    <citation type="journal article" date="2020" name="Cell">
        <title>Large-Scale Comparative Analyses of Tick Genomes Elucidate Their Genetic Diversity and Vector Capacities.</title>
        <authorList>
            <consortium name="Tick Genome and Microbiome Consortium (TIGMIC)"/>
            <person name="Jia N."/>
            <person name="Wang J."/>
            <person name="Shi W."/>
            <person name="Du L."/>
            <person name="Sun Y."/>
            <person name="Zhan W."/>
            <person name="Jiang J.F."/>
            <person name="Wang Q."/>
            <person name="Zhang B."/>
            <person name="Ji P."/>
            <person name="Bell-Sakyi L."/>
            <person name="Cui X.M."/>
            <person name="Yuan T.T."/>
            <person name="Jiang B.G."/>
            <person name="Yang W.F."/>
            <person name="Lam T.T."/>
            <person name="Chang Q.C."/>
            <person name="Ding S.J."/>
            <person name="Wang X.J."/>
            <person name="Zhu J.G."/>
            <person name="Ruan X.D."/>
            <person name="Zhao L."/>
            <person name="Wei J.T."/>
            <person name="Ye R.Z."/>
            <person name="Que T.C."/>
            <person name="Du C.H."/>
            <person name="Zhou Y.H."/>
            <person name="Cheng J.X."/>
            <person name="Dai P.F."/>
            <person name="Guo W.B."/>
            <person name="Han X.H."/>
            <person name="Huang E.J."/>
            <person name="Li L.F."/>
            <person name="Wei W."/>
            <person name="Gao Y.C."/>
            <person name="Liu J.Z."/>
            <person name="Shao H.Z."/>
            <person name="Wang X."/>
            <person name="Wang C.C."/>
            <person name="Yang T.C."/>
            <person name="Huo Q.B."/>
            <person name="Li W."/>
            <person name="Chen H.Y."/>
            <person name="Chen S.E."/>
            <person name="Zhou L.G."/>
            <person name="Ni X.B."/>
            <person name="Tian J.H."/>
            <person name="Sheng Y."/>
            <person name="Liu T."/>
            <person name="Pan Y.S."/>
            <person name="Xia L.Y."/>
            <person name="Li J."/>
            <person name="Zhao F."/>
            <person name="Cao W.C."/>
        </authorList>
    </citation>
    <scope>NUCLEOTIDE SEQUENCE [LARGE SCALE GENOMIC DNA]</scope>
    <source>
        <strain evidence="1">Iper-2018</strain>
    </source>
</reference>
<gene>
    <name evidence="1" type="ORF">HPB47_011004</name>
</gene>
<evidence type="ECO:0000313" key="1">
    <source>
        <dbReference type="EMBL" id="KAG0411866.1"/>
    </source>
</evidence>
<name>A0AC60NXI9_IXOPE</name>
<keyword evidence="2" id="KW-1185">Reference proteome</keyword>
<feature type="non-terminal residue" evidence="1">
    <location>
        <position position="1"/>
    </location>
</feature>
<organism evidence="1 2">
    <name type="scientific">Ixodes persulcatus</name>
    <name type="common">Taiga tick</name>
    <dbReference type="NCBI Taxonomy" id="34615"/>
    <lineage>
        <taxon>Eukaryota</taxon>
        <taxon>Metazoa</taxon>
        <taxon>Ecdysozoa</taxon>
        <taxon>Arthropoda</taxon>
        <taxon>Chelicerata</taxon>
        <taxon>Arachnida</taxon>
        <taxon>Acari</taxon>
        <taxon>Parasitiformes</taxon>
        <taxon>Ixodida</taxon>
        <taxon>Ixodoidea</taxon>
        <taxon>Ixodidae</taxon>
        <taxon>Ixodinae</taxon>
        <taxon>Ixodes</taxon>
    </lineage>
</organism>
<accession>A0AC60NXI9</accession>
<sequence>TNTERWSHSAAVKHALQYKQGDKIGGYTVRQVEEVTELHLAAVRLVHENTGADFLHIARDDRNNLFSVAFSTHPKDDTGVAHILEHLSLSGSQRYPCRDPFMKMNNRSLATFMNAMTGCDVTFYPFSTQNQKDYENLLRVYLDAVFFPQLLKLDFKQEGWRFEHADVNDKSSPITIKGVVYNEMKGVFSNSSSNFNQAVVNKLCSSGVYSHVSGGHPLAIPDLTWEQLREFHSTHYHPSNARFLTYGDFPIEPTLSLIDELALSKFSKSAEVHSIPLQPRWDEPRKATITCAPDPLAANPDKQSTVAVTYAMNDITDMEETFMLSILSHLLVNGPNAPFYKSLLQAGIGADYAPSLGYDNNLKQAFFSVGLYGVSEKDVDKVTDIIDKTFDEVIRDGFPQERIEAALHSVELSLKHQTSNFGMSLNYATVGIWNHGGDPVKPLQVNRHVKWLRDQLEANPRFFQEKVEHYFKANRHKLTLVMNPDSQHESRIQSEEENNINKRIDQLDGSQRESVYNEGLELLKHQMKAEDEQCLPRLLLSDVSPTIEFTKLNHLKMSGVKVQTTEQATNGVTYFRAVLNASQLTPALKRMIPLFCEVATKMGTVDKDYRKFSQEVELRTGGLGVSVHVANHPNEAGHFEQGILLSSHCLEANTEAMFALWKELFLGLTLEDEERLSQLIQMCAASLAQSLSDAGHHYAMLQSGSYLSASSQLQEEFSGVSHIVQMKTLAEAPSHKFLLPQLKELACGLLNKESIRCSLNASPSGLSSAENQLDKLLESVPGSCTVPCPEFVDESDFYAKDRKIHFVFPFSVNYCARSFNAVPYAHPDYSSLSIASQLLSHKYLLREVREKGGAYGAGAVVRPGGCFSFYSYRDPNLERTLGTFSDSVSWLERGEFTEKDLEEAKLSCFAKVDSPIAPGSRGLGTFLNGITDQMKEQHRQQLFSNTKDQVIDAIRRSVSESCTSSVAVIGPENGFTETGKQWLVHRDGTSTSQEEPTEESPASQTTAITRVFKKGDRRFSEEPPKIQDGRFVLRIRGLPWKVVSSDVVQLFTGAGFKVSGGTEGVLLQKKGYRPTGVAFVELESQEDYDKALQHPWKQHTIFGRYIEAFPSNTADVRHYVMSKKPEPASSSTKVLYLRGLPWEASEDNIRTFFSRCKVSNVTLPLLESGSNLGFAYVEFASADDARRALSMRNRNMGSREVEVYSVAEDSVDRLVKGDVLRLASYSSVPTDRSDTPAISGKALRPKNSVVDKGTGSARRLVGAVNEYDAESLLHSKGHRVLASGMPFSKNAVSNFLWPVQPTEVVKIVGKDGKPNGKVIVEFRSHEDALKATEKDGETLLTRTVKMRLFSSDSVDKEAGIAEQV</sequence>
<dbReference type="EMBL" id="JABSTQ010011397">
    <property type="protein sequence ID" value="KAG0411866.1"/>
    <property type="molecule type" value="Genomic_DNA"/>
</dbReference>
<dbReference type="Proteomes" id="UP000805193">
    <property type="component" value="Unassembled WGS sequence"/>
</dbReference>
<proteinExistence type="predicted"/>
<evidence type="ECO:0000313" key="2">
    <source>
        <dbReference type="Proteomes" id="UP000805193"/>
    </source>
</evidence>